<proteinExistence type="predicted"/>
<sequence>MKRLYYRIRYYWHFIRLKELTILIPDCLDVCYKERLEMKKRYHEQAIIHLEQFFVIPYKCH</sequence>
<dbReference type="Proteomes" id="UP000682713">
    <property type="component" value="Unassembled WGS sequence"/>
</dbReference>
<evidence type="ECO:0000313" key="1">
    <source>
        <dbReference type="EMBL" id="MBS4200529.1"/>
    </source>
</evidence>
<evidence type="ECO:0000313" key="2">
    <source>
        <dbReference type="Proteomes" id="UP000682713"/>
    </source>
</evidence>
<dbReference type="AlphaFoldDB" id="A0A942TQR4"/>
<keyword evidence="2" id="KW-1185">Reference proteome</keyword>
<reference evidence="1 2" key="1">
    <citation type="submission" date="2021-05" db="EMBL/GenBank/DDBJ databases">
        <title>Novel Bacillus species.</title>
        <authorList>
            <person name="Liu G."/>
        </authorList>
    </citation>
    <scope>NUCLEOTIDE SEQUENCE [LARGE SCALE GENOMIC DNA]</scope>
    <source>
        <strain evidence="1 2">FJAT-49732</strain>
    </source>
</reference>
<protein>
    <submittedName>
        <fullName evidence="1">Uncharacterized protein</fullName>
    </submittedName>
</protein>
<dbReference type="EMBL" id="JAGYPJ010000001">
    <property type="protein sequence ID" value="MBS4200529.1"/>
    <property type="molecule type" value="Genomic_DNA"/>
</dbReference>
<organism evidence="1 2">
    <name type="scientific">Lederbergia citrisecunda</name>
    <dbReference type="NCBI Taxonomy" id="2833583"/>
    <lineage>
        <taxon>Bacteria</taxon>
        <taxon>Bacillati</taxon>
        <taxon>Bacillota</taxon>
        <taxon>Bacilli</taxon>
        <taxon>Bacillales</taxon>
        <taxon>Bacillaceae</taxon>
        <taxon>Lederbergia</taxon>
    </lineage>
</organism>
<dbReference type="RefSeq" id="WP_213111101.1">
    <property type="nucleotide sequence ID" value="NZ_JAGYPJ010000001.1"/>
</dbReference>
<comment type="caution">
    <text evidence="1">The sequence shown here is derived from an EMBL/GenBank/DDBJ whole genome shotgun (WGS) entry which is preliminary data.</text>
</comment>
<name>A0A942TQR4_9BACI</name>
<accession>A0A942TQR4</accession>
<gene>
    <name evidence="1" type="ORF">KHA93_12900</name>
</gene>